<keyword evidence="5 6" id="KW-0238">DNA-binding</keyword>
<dbReference type="InterPro" id="IPR036277">
    <property type="entry name" value="SMC_hinge_sf"/>
</dbReference>
<gene>
    <name evidence="6" type="primary">smc</name>
    <name evidence="8" type="ORF">C683_1031</name>
</gene>
<dbReference type="InterPro" id="IPR024704">
    <property type="entry name" value="SMC"/>
</dbReference>
<keyword evidence="4 6" id="KW-0175">Coiled coil</keyword>
<dbReference type="AlphaFoldDB" id="K8Z874"/>
<accession>K8Z874</accession>
<feature type="coiled-coil region" evidence="6">
    <location>
        <begin position="163"/>
        <end position="478"/>
    </location>
</feature>
<dbReference type="SMART" id="SM00968">
    <property type="entry name" value="SMC_hinge"/>
    <property type="match status" value="1"/>
</dbReference>
<dbReference type="Gene3D" id="3.40.50.300">
    <property type="entry name" value="P-loop containing nucleotide triphosphate hydrolases"/>
    <property type="match status" value="2"/>
</dbReference>
<dbReference type="GO" id="GO:0030261">
    <property type="term" value="P:chromosome condensation"/>
    <property type="evidence" value="ECO:0007669"/>
    <property type="project" value="InterPro"/>
</dbReference>
<dbReference type="InterPro" id="IPR003395">
    <property type="entry name" value="RecF/RecN/SMC_N"/>
</dbReference>
<dbReference type="GO" id="GO:0016887">
    <property type="term" value="F:ATP hydrolysis activity"/>
    <property type="evidence" value="ECO:0007669"/>
    <property type="project" value="InterPro"/>
</dbReference>
<feature type="coiled-coil region" evidence="6">
    <location>
        <begin position="951"/>
        <end position="1013"/>
    </location>
</feature>
<dbReference type="SUPFAM" id="SSF52540">
    <property type="entry name" value="P-loop containing nucleoside triphosphate hydrolases"/>
    <property type="match status" value="1"/>
</dbReference>
<reference evidence="8 9" key="1">
    <citation type="journal article" date="2013" name="Genome Announc.">
        <title>Draft Genome Sequence of Catellicoccus marimammalium, a Novel Species Commonly Found in Gull Feces.</title>
        <authorList>
            <person name="Weigand M.R."/>
            <person name="Ryu H."/>
            <person name="Bozcek L."/>
            <person name="Konstantinidis K.T."/>
            <person name="Santo Domingo J.W."/>
        </authorList>
    </citation>
    <scope>NUCLEOTIDE SEQUENCE [LARGE SCALE GENOMIC DNA]</scope>
    <source>
        <strain evidence="8 9">M35/04/3</strain>
    </source>
</reference>
<evidence type="ECO:0000256" key="2">
    <source>
        <dbReference type="ARBA" id="ARBA00022741"/>
    </source>
</evidence>
<proteinExistence type="inferred from homology"/>
<dbReference type="HAMAP" id="MF_01894">
    <property type="entry name" value="Smc_prok"/>
    <property type="match status" value="1"/>
</dbReference>
<dbReference type="Gene3D" id="1.20.1060.20">
    <property type="match status" value="1"/>
</dbReference>
<dbReference type="OrthoDB" id="9808768at2"/>
<dbReference type="GO" id="GO:0007059">
    <property type="term" value="P:chromosome segregation"/>
    <property type="evidence" value="ECO:0007669"/>
    <property type="project" value="UniProtKB-UniRule"/>
</dbReference>
<dbReference type="GO" id="GO:0003677">
    <property type="term" value="F:DNA binding"/>
    <property type="evidence" value="ECO:0007669"/>
    <property type="project" value="UniProtKB-UniRule"/>
</dbReference>
<comment type="domain">
    <text evidence="6">Contains large globular domains required for ATP hydrolysis at each terminus and a third globular domain forming a flexible hinge near the middle of the molecule. These domains are separated by coiled-coil structures.</text>
</comment>
<organism evidence="8 9">
    <name type="scientific">Catellicoccus marimammalium M35/04/3</name>
    <dbReference type="NCBI Taxonomy" id="1234409"/>
    <lineage>
        <taxon>Bacteria</taxon>
        <taxon>Bacillati</taxon>
        <taxon>Bacillota</taxon>
        <taxon>Bacilli</taxon>
        <taxon>Lactobacillales</taxon>
        <taxon>Enterococcaceae</taxon>
        <taxon>Catellicoccus</taxon>
    </lineage>
</organism>
<comment type="function">
    <text evidence="6">Required for chromosome condensation and partitioning.</text>
</comment>
<protein>
    <recommendedName>
        <fullName evidence="6">Chromosome partition protein Smc</fullName>
    </recommendedName>
</protein>
<dbReference type="NCBIfam" id="TIGR02168">
    <property type="entry name" value="SMC_prok_B"/>
    <property type="match status" value="1"/>
</dbReference>
<evidence type="ECO:0000256" key="6">
    <source>
        <dbReference type="HAMAP-Rule" id="MF_01894"/>
    </source>
</evidence>
<dbReference type="InterPro" id="IPR027417">
    <property type="entry name" value="P-loop_NTPase"/>
</dbReference>
<evidence type="ECO:0000313" key="8">
    <source>
        <dbReference type="EMBL" id="EKU27035.1"/>
    </source>
</evidence>
<dbReference type="Pfam" id="PF06470">
    <property type="entry name" value="SMC_hinge"/>
    <property type="match status" value="1"/>
</dbReference>
<sequence>MYLKRIEMTGFKSFADRTVLELQKGLTAIVGPNGSGKSNIVEAIRWTLGEPNARELRSEKMTDVIFGGSKQRRAKNFAQVQLVFAEEEQPEEEIVIARSVQRNGDSRYEMNQQSCRRKDIQRFFQQHGMGRESLSIISQGKIEEILDEKPVQRRKIIEEVAGIRHYQEEQKKAEQKLKETDQHLERLADILYELEKQRSPLEKAATKAQTAKEWQEKKEVLEKELLAWKVQTTKKDLEQLTKQGQKEVRAFQELEEKLDAIQKERVQKEAQYQQAKFDQEAQQQEFQQFQQQWNQWQTSYEVEKERTKQQLARKEEYEAQKEEIATQLEENLAQEKAQKKDYQQQKADLTKQAQKEKEWLAQYTTEKEKAQALKEDQQEQYFALLQEKTKWQNQLQEIEKEAQKAEFQKEKREEQKNAYRKSLQQLEKEAERQVIQQKTWEEELQTYKENQVQFLKEKETQQQQQKEAQKQLAYWEKEKVKNTTALESMQKAYQEQTSYHQGVRTVLAQDWEGIYGVVGQLAEVDPMYQTALEVALGAQTQHIVVENEAVAKQAIQFLYEKKKGRATFIPLSVIRPRQFPKKEYEKIALMDGFIGLASELLQFAPEYEVLSAYLVGQIVIAKDWDHALLIAKALRYQYKVVTCKGEIVQTGGALTGGRQRKEAHLLAEKNQMKAYKEAIQQAEEKVLDYQHLQEEGLKQAEENERVMQENEANLRQVQFFLTEEERQKEQREKEIQEIKTELYLLGKEATQQIDWQKEAKEAKEKVQQLEQEVQQCLQAMERQKVEWEKVQEALQKTQEKWSQQQLLVVQCRQEVKQKEKDLQQQQEQITRLRQQQALWEQRLQELSFATKTETEWQKEKAAYEAQSQAWQEKIQQQKTMIVTLEKTCHQLLQTHQELQLQQQNEDFALGKRVEEKKAMEEELQTVLSYIQKQYQCSAEVVQQTWKQPHDVKAAKEEYEALQRSLVQLGSVDTEAYDRFLEVEERYQFMNEQKNDLVTAKEQLLETMRLLEEEMKHKFIVTFEKVNAKFQELFPKMFHGGRAQLILTEPNQPLETGLDLVVEPKGKKEKHLRLLSGGERALTAITLLLATIQVRPVPFCVLDEVEAALDEANVRRFALYLQNFCQEEQFLMITHRKGTMEVAQDLYGISMNQEGCSQVLSVRLGEKNETMYHD</sequence>
<evidence type="ECO:0000313" key="9">
    <source>
        <dbReference type="Proteomes" id="UP000016057"/>
    </source>
</evidence>
<dbReference type="PATRIC" id="fig|1234409.3.peg.982"/>
<evidence type="ECO:0000259" key="7">
    <source>
        <dbReference type="SMART" id="SM00968"/>
    </source>
</evidence>
<comment type="subunit">
    <text evidence="6">Homodimer.</text>
</comment>
<dbReference type="InterPro" id="IPR010935">
    <property type="entry name" value="SMC_hinge"/>
</dbReference>
<dbReference type="EMBL" id="AMYT01000021">
    <property type="protein sequence ID" value="EKU27035.1"/>
    <property type="molecule type" value="Genomic_DNA"/>
</dbReference>
<evidence type="ECO:0000256" key="4">
    <source>
        <dbReference type="ARBA" id="ARBA00023054"/>
    </source>
</evidence>
<keyword evidence="2 6" id="KW-0547">Nucleotide-binding</keyword>
<keyword evidence="1 6" id="KW-0963">Cytoplasm</keyword>
<dbReference type="GO" id="GO:0006260">
    <property type="term" value="P:DNA replication"/>
    <property type="evidence" value="ECO:0007669"/>
    <property type="project" value="UniProtKB-UniRule"/>
</dbReference>
<keyword evidence="3 6" id="KW-0067">ATP-binding</keyword>
<dbReference type="GO" id="GO:0007062">
    <property type="term" value="P:sister chromatid cohesion"/>
    <property type="evidence" value="ECO:0007669"/>
    <property type="project" value="InterPro"/>
</dbReference>
<feature type="domain" description="SMC hinge" evidence="7">
    <location>
        <begin position="512"/>
        <end position="631"/>
    </location>
</feature>
<comment type="subcellular location">
    <subcellularLocation>
        <location evidence="6">Cytoplasm</location>
    </subcellularLocation>
</comment>
<comment type="similarity">
    <text evidence="6">Belongs to the SMC family.</text>
</comment>
<dbReference type="PANTHER" id="PTHR43977">
    <property type="entry name" value="STRUCTURAL MAINTENANCE OF CHROMOSOMES PROTEIN 3"/>
    <property type="match status" value="1"/>
</dbReference>
<keyword evidence="9" id="KW-1185">Reference proteome</keyword>
<comment type="caution">
    <text evidence="8">The sequence shown here is derived from an EMBL/GenBank/DDBJ whole genome shotgun (WGS) entry which is preliminary data.</text>
</comment>
<dbReference type="Proteomes" id="UP000016057">
    <property type="component" value="Unassembled WGS sequence"/>
</dbReference>
<dbReference type="RefSeq" id="WP_009491658.1">
    <property type="nucleotide sequence ID" value="NZ_AMYT01000021.1"/>
</dbReference>
<name>K8Z874_9ENTE</name>
<dbReference type="InterPro" id="IPR011890">
    <property type="entry name" value="SMC_prok"/>
</dbReference>
<dbReference type="SUPFAM" id="SSF75553">
    <property type="entry name" value="Smc hinge domain"/>
    <property type="match status" value="1"/>
</dbReference>
<dbReference type="eggNOG" id="COG1196">
    <property type="taxonomic scope" value="Bacteria"/>
</dbReference>
<evidence type="ECO:0000256" key="5">
    <source>
        <dbReference type="ARBA" id="ARBA00023125"/>
    </source>
</evidence>
<dbReference type="GO" id="GO:0005737">
    <property type="term" value="C:cytoplasm"/>
    <property type="evidence" value="ECO:0007669"/>
    <property type="project" value="UniProtKB-SubCell"/>
</dbReference>
<feature type="coiled-coil region" evidence="6">
    <location>
        <begin position="665"/>
        <end position="901"/>
    </location>
</feature>
<feature type="binding site" evidence="6">
    <location>
        <begin position="32"/>
        <end position="39"/>
    </location>
    <ligand>
        <name>ATP</name>
        <dbReference type="ChEBI" id="CHEBI:30616"/>
    </ligand>
</feature>
<dbReference type="Pfam" id="PF02463">
    <property type="entry name" value="SMC_N"/>
    <property type="match status" value="1"/>
</dbReference>
<evidence type="ECO:0000256" key="1">
    <source>
        <dbReference type="ARBA" id="ARBA00022490"/>
    </source>
</evidence>
<dbReference type="Gene3D" id="3.30.70.1620">
    <property type="match status" value="1"/>
</dbReference>
<dbReference type="GO" id="GO:0005524">
    <property type="term" value="F:ATP binding"/>
    <property type="evidence" value="ECO:0007669"/>
    <property type="project" value="UniProtKB-UniRule"/>
</dbReference>
<dbReference type="STRING" id="1234409.C683_1031"/>
<dbReference type="PIRSF" id="PIRSF005719">
    <property type="entry name" value="SMC"/>
    <property type="match status" value="1"/>
</dbReference>
<evidence type="ECO:0000256" key="3">
    <source>
        <dbReference type="ARBA" id="ARBA00022840"/>
    </source>
</evidence>
<dbReference type="GO" id="GO:0005694">
    <property type="term" value="C:chromosome"/>
    <property type="evidence" value="ECO:0007669"/>
    <property type="project" value="InterPro"/>
</dbReference>